<accession>A0A372ZVX3</accession>
<dbReference type="Pfam" id="PF04672">
    <property type="entry name" value="Methyltransf_19"/>
    <property type="match status" value="1"/>
</dbReference>
<evidence type="ECO:0000313" key="2">
    <source>
        <dbReference type="Proteomes" id="UP000263377"/>
    </source>
</evidence>
<sequence>MYDWLLGGELNFEADRKACEDLLRIAPSSRELALNNRWFLQRVVRFLAEERGITQFLDHGSGLPTRPNVHQVAQEVHENARVAYIDIDPIVIAHGRTSLDVNSGTRFIEASMTDTERIVEQASRGGFIDFSRPVAALYVSVIHCLKDSEQPGEMIRRMRERLAPGSYVVVCQLVSDDEKVREDVTKLMRDGTGDQWGRVREKGDVRRYFDGLTVLPPYLVDVTHWRPDSELRLRRAQRTHEWVEFGGVARIR</sequence>
<keyword evidence="1" id="KW-0808">Transferase</keyword>
<reference evidence="1 2" key="1">
    <citation type="submission" date="2018-08" db="EMBL/GenBank/DDBJ databases">
        <title>Diversity &amp; Physiological Properties of Lignin-Decomposing Actinobacteria from Soil.</title>
        <authorList>
            <person name="Roh S.G."/>
            <person name="Kim S.B."/>
        </authorList>
    </citation>
    <scope>NUCLEOTIDE SEQUENCE [LARGE SCALE GENOMIC DNA]</scope>
    <source>
        <strain evidence="1 2">MMS17-GH009</strain>
    </source>
</reference>
<dbReference type="EMBL" id="QVIG01000001">
    <property type="protein sequence ID" value="RGD59467.1"/>
    <property type="molecule type" value="Genomic_DNA"/>
</dbReference>
<evidence type="ECO:0000313" key="1">
    <source>
        <dbReference type="EMBL" id="RGD59467.1"/>
    </source>
</evidence>
<proteinExistence type="predicted"/>
<dbReference type="InterPro" id="IPR029063">
    <property type="entry name" value="SAM-dependent_MTases_sf"/>
</dbReference>
<name>A0A372ZVX3_9ACTN</name>
<gene>
    <name evidence="1" type="ORF">DR950_18200</name>
</gene>
<dbReference type="SUPFAM" id="SSF53335">
    <property type="entry name" value="S-adenosyl-L-methionine-dependent methyltransferases"/>
    <property type="match status" value="1"/>
</dbReference>
<keyword evidence="2" id="KW-1185">Reference proteome</keyword>
<comment type="caution">
    <text evidence="1">The sequence shown here is derived from an EMBL/GenBank/DDBJ whole genome shotgun (WGS) entry which is preliminary data.</text>
</comment>
<dbReference type="InterPro" id="IPR006764">
    <property type="entry name" value="SAM_dep_MeTrfase_SAV2177_type"/>
</dbReference>
<dbReference type="Proteomes" id="UP000263377">
    <property type="component" value="Unassembled WGS sequence"/>
</dbReference>
<dbReference type="GO" id="GO:0032259">
    <property type="term" value="P:methylation"/>
    <property type="evidence" value="ECO:0007669"/>
    <property type="project" value="UniProtKB-KW"/>
</dbReference>
<organism evidence="1 2">
    <name type="scientific">Kitasatospora xanthocidica</name>
    <dbReference type="NCBI Taxonomy" id="83382"/>
    <lineage>
        <taxon>Bacteria</taxon>
        <taxon>Bacillati</taxon>
        <taxon>Actinomycetota</taxon>
        <taxon>Actinomycetes</taxon>
        <taxon>Kitasatosporales</taxon>
        <taxon>Streptomycetaceae</taxon>
        <taxon>Kitasatospora</taxon>
    </lineage>
</organism>
<keyword evidence="1" id="KW-0489">Methyltransferase</keyword>
<dbReference type="AlphaFoldDB" id="A0A372ZVX3"/>
<protein>
    <submittedName>
        <fullName evidence="1">SAM-dependent methyltransferase</fullName>
    </submittedName>
</protein>
<dbReference type="GO" id="GO:0008168">
    <property type="term" value="F:methyltransferase activity"/>
    <property type="evidence" value="ECO:0007669"/>
    <property type="project" value="UniProtKB-KW"/>
</dbReference>
<dbReference type="PIRSF" id="PIRSF017393">
    <property type="entry name" value="MTase_SAV2177"/>
    <property type="match status" value="1"/>
</dbReference>
<dbReference type="Gene3D" id="3.40.50.150">
    <property type="entry name" value="Vaccinia Virus protein VP39"/>
    <property type="match status" value="1"/>
</dbReference>